<name>A0A1L7WCB8_9HELO</name>
<evidence type="ECO:0000256" key="1">
    <source>
        <dbReference type="SAM" id="Phobius"/>
    </source>
</evidence>
<keyword evidence="1" id="KW-0472">Membrane</keyword>
<dbReference type="PANTHER" id="PTHR38848">
    <property type="entry name" value="G-PROTEIN COUPLED RECEPTORS FAMILY 3 PROFILE DOMAIN-CONTAINING PROTEIN"/>
    <property type="match status" value="1"/>
</dbReference>
<reference evidence="2 3" key="1">
    <citation type="submission" date="2016-03" db="EMBL/GenBank/DDBJ databases">
        <authorList>
            <person name="Ploux O."/>
        </authorList>
    </citation>
    <scope>NUCLEOTIDE SEQUENCE [LARGE SCALE GENOMIC DNA]</scope>
    <source>
        <strain evidence="2 3">UAMH 11012</strain>
    </source>
</reference>
<proteinExistence type="predicted"/>
<keyword evidence="1" id="KW-1133">Transmembrane helix</keyword>
<dbReference type="EMBL" id="FJOG01000001">
    <property type="protein sequence ID" value="CZR50412.1"/>
    <property type="molecule type" value="Genomic_DNA"/>
</dbReference>
<organism evidence="2 3">
    <name type="scientific">Phialocephala subalpina</name>
    <dbReference type="NCBI Taxonomy" id="576137"/>
    <lineage>
        <taxon>Eukaryota</taxon>
        <taxon>Fungi</taxon>
        <taxon>Dikarya</taxon>
        <taxon>Ascomycota</taxon>
        <taxon>Pezizomycotina</taxon>
        <taxon>Leotiomycetes</taxon>
        <taxon>Helotiales</taxon>
        <taxon>Mollisiaceae</taxon>
        <taxon>Phialocephala</taxon>
        <taxon>Phialocephala fortinii species complex</taxon>
    </lineage>
</organism>
<feature type="transmembrane region" description="Helical" evidence="1">
    <location>
        <begin position="51"/>
        <end position="71"/>
    </location>
</feature>
<dbReference type="AlphaFoldDB" id="A0A1L7WCB8"/>
<gene>
    <name evidence="2" type="ORF">PAC_00284</name>
</gene>
<evidence type="ECO:0000313" key="3">
    <source>
        <dbReference type="Proteomes" id="UP000184330"/>
    </source>
</evidence>
<keyword evidence="1" id="KW-0812">Transmembrane</keyword>
<feature type="transmembrane region" description="Helical" evidence="1">
    <location>
        <begin position="133"/>
        <end position="157"/>
    </location>
</feature>
<dbReference type="Proteomes" id="UP000184330">
    <property type="component" value="Unassembled WGS sequence"/>
</dbReference>
<dbReference type="OrthoDB" id="3553609at2759"/>
<feature type="transmembrane region" description="Helical" evidence="1">
    <location>
        <begin position="91"/>
        <end position="113"/>
    </location>
</feature>
<evidence type="ECO:0000313" key="2">
    <source>
        <dbReference type="EMBL" id="CZR50412.1"/>
    </source>
</evidence>
<protein>
    <submittedName>
        <fullName evidence="2">Uncharacterized protein</fullName>
    </submittedName>
</protein>
<dbReference type="PANTHER" id="PTHR38848:SF3">
    <property type="entry name" value="G-PROTEIN COUPLED RECEPTORS FAMILY 3 PROFILE DOMAIN-CONTAINING PROTEIN"/>
    <property type="match status" value="1"/>
</dbReference>
<sequence>MSPHGLVPMSIVSRYIGSQDSRVDRGLCTAVSMLSAILTSGLGLTSNRDCFTAVFSCLVFYFGNKMIMYMFLIERAHIIRAPYERRMKDKVWVACMSFLIVGFGAISVTAFMWPNAEVSPLDGKCRIGQPLKVTIPLLTYDIVVNVSLTALFVHFLYPFLAPKGNRISLGQSLSSLRKATKAGCENGVTWTVTVVHWLTVNTQEVEDDIRSYHGNNPKLQPCAIDDNADLFKSTVKSAEVEVMECAGSATITQPPQACVTESIRHGIVKQAPDSK</sequence>
<keyword evidence="3" id="KW-1185">Reference proteome</keyword>
<accession>A0A1L7WCB8</accession>